<accession>A0A6G6XJP0</accession>
<gene>
    <name evidence="1" type="primary">83</name>
    <name evidence="1" type="ORF">SEA_SKOG_82</name>
</gene>
<evidence type="ECO:0000313" key="1">
    <source>
        <dbReference type="EMBL" id="QIG58234.1"/>
    </source>
</evidence>
<dbReference type="GeneID" id="64766564"/>
<protein>
    <submittedName>
        <fullName evidence="1">Uncharacterized protein</fullName>
    </submittedName>
</protein>
<dbReference type="KEGG" id="vg:64766564"/>
<sequence length="104" mass="12205">MSQELIDVARIAQRYVNQQFRVYNDLSEAEEDQLHADQEALWCECGHGPEHHEHKPWKSIARYRNGQYGKGHWYRRCRGHKGYDTMIGETPCRCKGYAPRGVQA</sequence>
<dbReference type="EMBL" id="MN908687">
    <property type="protein sequence ID" value="QIG58234.1"/>
    <property type="molecule type" value="Genomic_DNA"/>
</dbReference>
<reference evidence="1 2" key="1">
    <citation type="submission" date="2020-01" db="EMBL/GenBank/DDBJ databases">
        <authorList>
            <person name="Alvaro L.E."/>
            <person name="Baker K.N."/>
            <person name="Baxter I.S."/>
            <person name="Brown M.R."/>
            <person name="Driscoll K.D."/>
            <person name="Elrubaie J.M."/>
            <person name="Feith S.L."/>
            <person name="Indihar D.F."/>
            <person name="Knoch V.T."/>
            <person name="Koirtyohann K.M."/>
            <person name="Kratz M.A."/>
            <person name="Lear A.H."/>
            <person name="Lindblom K.E."/>
            <person name="Marcus E.R."/>
            <person name="Murphy M.E."/>
            <person name="Sensor R."/>
            <person name="Sherman S.J."/>
            <person name="Swift V.R."/>
            <person name="White K.E."/>
            <person name="Wills S.J."/>
            <person name="Gatt S.M."/>
            <person name="Lohbauer S.A."/>
            <person name="Power T.R."/>
            <person name="Rosales K.A."/>
            <person name="Sisson B.M."/>
            <person name="Isern S."/>
            <person name="Michael S.F."/>
            <person name="Sunnen C.N."/>
            <person name="Garlena R.A."/>
            <person name="Russell D.A."/>
            <person name="Pope W.H."/>
            <person name="Jacobs-Sera D."/>
            <person name="Hatfull G.F."/>
        </authorList>
    </citation>
    <scope>NUCLEOTIDE SEQUENCE [LARGE SCALE GENOMIC DNA]</scope>
</reference>
<evidence type="ECO:0000313" key="2">
    <source>
        <dbReference type="Proteomes" id="UP000503093"/>
    </source>
</evidence>
<name>A0A6G6XJP0_9CAUD</name>
<keyword evidence="2" id="KW-1185">Reference proteome</keyword>
<organism evidence="1 2">
    <name type="scientific">Gordonia phage Skog</name>
    <dbReference type="NCBI Taxonomy" id="2704033"/>
    <lineage>
        <taxon>Viruses</taxon>
        <taxon>Duplodnaviria</taxon>
        <taxon>Heunggongvirae</taxon>
        <taxon>Uroviricota</taxon>
        <taxon>Caudoviricetes</taxon>
        <taxon>Skogvirus</taxon>
        <taxon>Skogvirus Skog</taxon>
    </lineage>
</organism>
<dbReference type="Proteomes" id="UP000503093">
    <property type="component" value="Segment"/>
</dbReference>
<dbReference type="RefSeq" id="YP_010059332.1">
    <property type="nucleotide sequence ID" value="NC_054725.1"/>
</dbReference>
<proteinExistence type="predicted"/>